<comment type="caution">
    <text evidence="3">The sequence shown here is derived from an EMBL/GenBank/DDBJ whole genome shotgun (WGS) entry which is preliminary data.</text>
</comment>
<dbReference type="SUPFAM" id="SSF53335">
    <property type="entry name" value="S-adenosyl-L-methionine-dependent methyltransferases"/>
    <property type="match status" value="1"/>
</dbReference>
<dbReference type="InterPro" id="IPR003788">
    <property type="entry name" value="NDUFAF7"/>
</dbReference>
<dbReference type="GO" id="GO:0035243">
    <property type="term" value="F:protein-arginine omega-N symmetric methyltransferase activity"/>
    <property type="evidence" value="ECO:0007669"/>
    <property type="project" value="TreeGrafter"/>
</dbReference>
<sequence length="313" mass="36881">MLFSEFFQKWLHETYYKNAVFVGRKGDFYTAVSVGELFGSLLAKHFLSLIDKKILTLPLQVVEIGANEGYLSCDFLSALVKFRPSIFEKLEFYIIEPHEKLQILQKQTLQDVEFTHKKTLKDCHFTNAFIFCNELYDSFACELIDNDKMAFVKDFKLIFKPLTPALKKQCELLKLQKGEFSPYLSSFFEDLNAACERFVFAGFDYGGFLPQKFSLRIYQNHQLYDPFEVDLKAFFAKSDLTYNVNFTHLKYLIEKHHFKLLNFKKQSQALLEFGLESIIEQSENKEKLLSQAKYLFFNFDAKFHFFEFQKSPL</sequence>
<name>A0A2G4R283_9BACT</name>
<evidence type="ECO:0000313" key="4">
    <source>
        <dbReference type="Proteomes" id="UP000237472"/>
    </source>
</evidence>
<dbReference type="OrthoDB" id="9794208at2"/>
<protein>
    <recommendedName>
        <fullName evidence="5">SAM-dependent methyltransferase</fullName>
    </recommendedName>
</protein>
<organism evidence="3 4">
    <name type="scientific">Campylobacter vulpis</name>
    <dbReference type="NCBI Taxonomy" id="1655500"/>
    <lineage>
        <taxon>Bacteria</taxon>
        <taxon>Pseudomonadati</taxon>
        <taxon>Campylobacterota</taxon>
        <taxon>Epsilonproteobacteria</taxon>
        <taxon>Campylobacterales</taxon>
        <taxon>Campylobacteraceae</taxon>
        <taxon>Campylobacter</taxon>
    </lineage>
</organism>
<gene>
    <name evidence="3" type="ORF">AA994_04630</name>
</gene>
<dbReference type="AlphaFoldDB" id="A0A2G4R283"/>
<dbReference type="Pfam" id="PF02636">
    <property type="entry name" value="Methyltransf_28"/>
    <property type="match status" value="1"/>
</dbReference>
<dbReference type="PANTHER" id="PTHR12049:SF7">
    <property type="entry name" value="PROTEIN ARGININE METHYLTRANSFERASE NDUFAF7, MITOCHONDRIAL"/>
    <property type="match status" value="1"/>
</dbReference>
<keyword evidence="1" id="KW-0489">Methyltransferase</keyword>
<dbReference type="GO" id="GO:0032259">
    <property type="term" value="P:methylation"/>
    <property type="evidence" value="ECO:0007669"/>
    <property type="project" value="UniProtKB-KW"/>
</dbReference>
<accession>A0A2G4R283</accession>
<keyword evidence="2" id="KW-0808">Transferase</keyword>
<evidence type="ECO:0000256" key="2">
    <source>
        <dbReference type="ARBA" id="ARBA00022679"/>
    </source>
</evidence>
<dbReference type="RefSeq" id="WP_099461565.1">
    <property type="nucleotide sequence ID" value="NZ_LDWY01000057.1"/>
</dbReference>
<evidence type="ECO:0008006" key="5">
    <source>
        <dbReference type="Google" id="ProtNLM"/>
    </source>
</evidence>
<reference evidence="4" key="1">
    <citation type="submission" date="2015-06" db="EMBL/GenBank/DDBJ databases">
        <authorList>
            <person name="Parisi A."/>
            <person name="Chiara M."/>
            <person name="Florio D."/>
            <person name="Miccolupo A."/>
            <person name="Manzari C."/>
            <person name="Mion D."/>
            <person name="Caruso M."/>
            <person name="D'erchia A.M."/>
            <person name="Zanoni R."/>
        </authorList>
    </citation>
    <scope>NUCLEOTIDE SEQUENCE [LARGE SCALE GENOMIC DNA]</scope>
    <source>
        <strain evidence="4">73/13</strain>
    </source>
</reference>
<dbReference type="Proteomes" id="UP000237472">
    <property type="component" value="Unassembled WGS sequence"/>
</dbReference>
<dbReference type="EMBL" id="LDWY01000057">
    <property type="protein sequence ID" value="PHY90641.1"/>
    <property type="molecule type" value="Genomic_DNA"/>
</dbReference>
<dbReference type="InterPro" id="IPR029063">
    <property type="entry name" value="SAM-dependent_MTases_sf"/>
</dbReference>
<evidence type="ECO:0000256" key="1">
    <source>
        <dbReference type="ARBA" id="ARBA00022603"/>
    </source>
</evidence>
<dbReference type="PANTHER" id="PTHR12049">
    <property type="entry name" value="PROTEIN ARGININE METHYLTRANSFERASE NDUFAF7, MITOCHONDRIAL"/>
    <property type="match status" value="1"/>
</dbReference>
<dbReference type="InterPro" id="IPR038375">
    <property type="entry name" value="NDUFAF7_sf"/>
</dbReference>
<dbReference type="Gene3D" id="3.40.50.12710">
    <property type="match status" value="1"/>
</dbReference>
<proteinExistence type="predicted"/>
<evidence type="ECO:0000313" key="3">
    <source>
        <dbReference type="EMBL" id="PHY90641.1"/>
    </source>
</evidence>